<dbReference type="EMBL" id="JACIFO010000001">
    <property type="protein sequence ID" value="MBB4118016.1"/>
    <property type="molecule type" value="Genomic_DNA"/>
</dbReference>
<keyword evidence="4" id="KW-1185">Reference proteome</keyword>
<name>A0A840ERN5_9FLAO</name>
<protein>
    <submittedName>
        <fullName evidence="3">Putative short-subunit dehydrogenase-like oxidoreductase (DUF2520 family)</fullName>
    </submittedName>
</protein>
<sequence length="249" mass="28032">MINLSILGTGNVASHLIKVFRNAENIKINQIYTRREANLLPYKKEYNTTTNIDALTPADVFIIAVKDDAITNLIEKINIPNQFIVHTSGSLPLQTIANRNGVFYPLQTFSKHTEVDFTSIPMCLEADTQADYKILEELAHAISDKVFPISSSQRKSLHLSAVFVCNFVNHLYAIGNELCAENNVPFEVLYALMEETTKKASLNAPKKVQTGPAIRHDEETIRQHLSQLNKPIYKEIYTLLTQSIQATNE</sequence>
<reference evidence="3 4" key="1">
    <citation type="submission" date="2020-08" db="EMBL/GenBank/DDBJ databases">
        <title>Genomic Encyclopedia of Type Strains, Phase IV (KMG-IV): sequencing the most valuable type-strain genomes for metagenomic binning, comparative biology and taxonomic classification.</title>
        <authorList>
            <person name="Goeker M."/>
        </authorList>
    </citation>
    <scope>NUCLEOTIDE SEQUENCE [LARGE SCALE GENOMIC DNA]</scope>
    <source>
        <strain evidence="3 4">DSM 29568</strain>
    </source>
</reference>
<dbReference type="Gene3D" id="3.40.50.720">
    <property type="entry name" value="NAD(P)-binding Rossmann-like Domain"/>
    <property type="match status" value="1"/>
</dbReference>
<dbReference type="PANTHER" id="PTHR40459:SF1">
    <property type="entry name" value="CONSERVED HYPOTHETICAL ALANINE AND LEUCINE RICH PROTEIN"/>
    <property type="match status" value="1"/>
</dbReference>
<dbReference type="PANTHER" id="PTHR40459">
    <property type="entry name" value="CONSERVED HYPOTHETICAL ALANINE AND LEUCINE RICH PROTEIN"/>
    <property type="match status" value="1"/>
</dbReference>
<evidence type="ECO:0000259" key="2">
    <source>
        <dbReference type="Pfam" id="PF10728"/>
    </source>
</evidence>
<dbReference type="AlphaFoldDB" id="A0A840ERN5"/>
<organism evidence="3 4">
    <name type="scientific">Mesonia hippocampi</name>
    <dbReference type="NCBI Taxonomy" id="1628250"/>
    <lineage>
        <taxon>Bacteria</taxon>
        <taxon>Pseudomonadati</taxon>
        <taxon>Bacteroidota</taxon>
        <taxon>Flavobacteriia</taxon>
        <taxon>Flavobacteriales</taxon>
        <taxon>Flavobacteriaceae</taxon>
        <taxon>Mesonia</taxon>
    </lineage>
</organism>
<dbReference type="InterPro" id="IPR008927">
    <property type="entry name" value="6-PGluconate_DH-like_C_sf"/>
</dbReference>
<accession>A0A840ERN5</accession>
<dbReference type="Pfam" id="PF10728">
    <property type="entry name" value="DUF2520"/>
    <property type="match status" value="1"/>
</dbReference>
<evidence type="ECO:0000313" key="4">
    <source>
        <dbReference type="Proteomes" id="UP000553034"/>
    </source>
</evidence>
<evidence type="ECO:0000259" key="1">
    <source>
        <dbReference type="Pfam" id="PF03807"/>
    </source>
</evidence>
<dbReference type="SUPFAM" id="SSF51735">
    <property type="entry name" value="NAD(P)-binding Rossmann-fold domains"/>
    <property type="match status" value="1"/>
</dbReference>
<proteinExistence type="predicted"/>
<dbReference type="InterPro" id="IPR028939">
    <property type="entry name" value="P5C_Rdtase_cat_N"/>
</dbReference>
<dbReference type="Pfam" id="PF03807">
    <property type="entry name" value="F420_oxidored"/>
    <property type="match status" value="1"/>
</dbReference>
<feature type="domain" description="DUF2520" evidence="2">
    <location>
        <begin position="120"/>
        <end position="244"/>
    </location>
</feature>
<dbReference type="Proteomes" id="UP000553034">
    <property type="component" value="Unassembled WGS sequence"/>
</dbReference>
<feature type="domain" description="Pyrroline-5-carboxylate reductase catalytic N-terminal" evidence="1">
    <location>
        <begin position="5"/>
        <end position="85"/>
    </location>
</feature>
<evidence type="ECO:0000313" key="3">
    <source>
        <dbReference type="EMBL" id="MBB4118016.1"/>
    </source>
</evidence>
<comment type="caution">
    <text evidence="3">The sequence shown here is derived from an EMBL/GenBank/DDBJ whole genome shotgun (WGS) entry which is preliminary data.</text>
</comment>
<dbReference type="InterPro" id="IPR036291">
    <property type="entry name" value="NAD(P)-bd_dom_sf"/>
</dbReference>
<dbReference type="RefSeq" id="WP_183475656.1">
    <property type="nucleotide sequence ID" value="NZ_JACIFO010000001.1"/>
</dbReference>
<dbReference type="InterPro" id="IPR037108">
    <property type="entry name" value="TM1727-like_C_sf"/>
</dbReference>
<dbReference type="SUPFAM" id="SSF48179">
    <property type="entry name" value="6-phosphogluconate dehydrogenase C-terminal domain-like"/>
    <property type="match status" value="1"/>
</dbReference>
<dbReference type="Gene3D" id="1.10.1040.20">
    <property type="entry name" value="ProC-like, C-terminal domain"/>
    <property type="match status" value="1"/>
</dbReference>
<gene>
    <name evidence="3" type="ORF">GGR32_000288</name>
</gene>
<dbReference type="InterPro" id="IPR018931">
    <property type="entry name" value="DUF2520"/>
</dbReference>